<dbReference type="Proteomes" id="UP000070544">
    <property type="component" value="Unassembled WGS sequence"/>
</dbReference>
<dbReference type="CDD" id="cd24162">
    <property type="entry name" value="Prp3_C"/>
    <property type="match status" value="1"/>
</dbReference>
<dbReference type="GO" id="GO:0046540">
    <property type="term" value="C:U4/U6 x U5 tri-snRNP complex"/>
    <property type="evidence" value="ECO:0007669"/>
    <property type="project" value="EnsemblFungi"/>
</dbReference>
<dbReference type="InterPro" id="IPR027104">
    <property type="entry name" value="Prp3"/>
</dbReference>
<gene>
    <name evidence="8" type="ORF">M427DRAFT_103044</name>
</gene>
<evidence type="ECO:0000313" key="8">
    <source>
        <dbReference type="EMBL" id="KXS10910.1"/>
    </source>
</evidence>
<keyword evidence="3" id="KW-0508">mRNA splicing</keyword>
<keyword evidence="2" id="KW-0507">mRNA processing</keyword>
<keyword evidence="9" id="KW-1185">Reference proteome</keyword>
<comment type="subcellular location">
    <subcellularLocation>
        <location evidence="1">Nucleus</location>
    </subcellularLocation>
</comment>
<dbReference type="AlphaFoldDB" id="A0A139A292"/>
<feature type="compositionally biased region" description="Basic and acidic residues" evidence="5">
    <location>
        <begin position="171"/>
        <end position="182"/>
    </location>
</feature>
<evidence type="ECO:0000256" key="4">
    <source>
        <dbReference type="ARBA" id="ARBA00023242"/>
    </source>
</evidence>
<feature type="region of interest" description="Disordered" evidence="5">
    <location>
        <begin position="161"/>
        <end position="191"/>
    </location>
</feature>
<evidence type="ECO:0000259" key="7">
    <source>
        <dbReference type="Pfam" id="PF08572"/>
    </source>
</evidence>
<name>A0A139A292_GONPJ</name>
<dbReference type="PANTHER" id="PTHR14212:SF0">
    <property type="entry name" value="U4_U6 SMALL NUCLEAR RIBONUCLEOPROTEIN PRP3"/>
    <property type="match status" value="1"/>
</dbReference>
<feature type="region of interest" description="Disordered" evidence="5">
    <location>
        <begin position="328"/>
        <end position="358"/>
    </location>
</feature>
<evidence type="ECO:0000313" key="9">
    <source>
        <dbReference type="Proteomes" id="UP000070544"/>
    </source>
</evidence>
<protein>
    <submittedName>
        <fullName evidence="8">Pre-mRNA-splicing factor 3</fullName>
    </submittedName>
</protein>
<reference evidence="8 9" key="1">
    <citation type="journal article" date="2015" name="Genome Biol. Evol.">
        <title>Phylogenomic analyses indicate that early fungi evolved digesting cell walls of algal ancestors of land plants.</title>
        <authorList>
            <person name="Chang Y."/>
            <person name="Wang S."/>
            <person name="Sekimoto S."/>
            <person name="Aerts A.L."/>
            <person name="Choi C."/>
            <person name="Clum A."/>
            <person name="LaButti K.M."/>
            <person name="Lindquist E.A."/>
            <person name="Yee Ngan C."/>
            <person name="Ohm R.A."/>
            <person name="Salamov A.A."/>
            <person name="Grigoriev I.V."/>
            <person name="Spatafora J.W."/>
            <person name="Berbee M.L."/>
        </authorList>
    </citation>
    <scope>NUCLEOTIDE SEQUENCE [LARGE SCALE GENOMIC DNA]</scope>
    <source>
        <strain evidence="8 9">JEL478</strain>
    </source>
</reference>
<evidence type="ECO:0000256" key="5">
    <source>
        <dbReference type="SAM" id="MobiDB-lite"/>
    </source>
</evidence>
<organism evidence="8 9">
    <name type="scientific">Gonapodya prolifera (strain JEL478)</name>
    <name type="common">Monoblepharis prolifera</name>
    <dbReference type="NCBI Taxonomy" id="1344416"/>
    <lineage>
        <taxon>Eukaryota</taxon>
        <taxon>Fungi</taxon>
        <taxon>Fungi incertae sedis</taxon>
        <taxon>Chytridiomycota</taxon>
        <taxon>Chytridiomycota incertae sedis</taxon>
        <taxon>Monoblepharidomycetes</taxon>
        <taxon>Monoblepharidales</taxon>
        <taxon>Gonapodyaceae</taxon>
        <taxon>Gonapodya</taxon>
    </lineage>
</organism>
<feature type="compositionally biased region" description="Basic and acidic residues" evidence="5">
    <location>
        <begin position="1"/>
        <end position="17"/>
    </location>
</feature>
<feature type="region of interest" description="Disordered" evidence="5">
    <location>
        <begin position="1"/>
        <end position="44"/>
    </location>
</feature>
<dbReference type="Pfam" id="PF06544">
    <property type="entry name" value="Prp3_C"/>
    <property type="match status" value="1"/>
</dbReference>
<dbReference type="PANTHER" id="PTHR14212">
    <property type="entry name" value="U4/U6-ASSOCIATED RNA SPLICING FACTOR-RELATED"/>
    <property type="match status" value="1"/>
</dbReference>
<dbReference type="GO" id="GO:0045292">
    <property type="term" value="P:mRNA cis splicing, via spliceosome"/>
    <property type="evidence" value="ECO:0007669"/>
    <property type="project" value="EnsemblFungi"/>
</dbReference>
<evidence type="ECO:0000256" key="2">
    <source>
        <dbReference type="ARBA" id="ARBA00022664"/>
    </source>
</evidence>
<dbReference type="InterPro" id="IPR010541">
    <property type="entry name" value="Prp3_C"/>
</dbReference>
<keyword evidence="4" id="KW-0539">Nucleus</keyword>
<dbReference type="OMA" id="CVMHPRF"/>
<sequence length="418" mass="46954">MAEKVHKPSPKEDHKPVSSEPKNPYLDSKPGGGGGSAAARKNRQLSFVEPGTFVHQANKMRAQAQLEKLKREIAETVKKTGMDAELELVGEGAIRVDPPPEVEWWDVPLLSTGSYADIDTAALKLDPDQGSIITVYVQHPVPLPPPVEPGAPAPKPLMLTKKEQRKLRRQNRMERQKEKQDQIRLGFLPPDPPKVRISNMMRVLGNEAVQDPTKVEAEVRKQMEARRQAHKQHNAAKKLSEAERRQKKIQKLIGTDKSTIHVAVFRINDLSSKLHRLKVEHNATQLQLSGVGIVSAIQCVVIVEGTFKALKFYKKLMLRRIDWSGERVQAPQDDENSDSDEEDKNDTPVAATEGGAEPGAKKNECLLIWEGELKDRQFRRFRIHQCPTELKAKELLEGHNAVQYWDLSKSVVLASQNV</sequence>
<dbReference type="EMBL" id="KQ965812">
    <property type="protein sequence ID" value="KXS10910.1"/>
    <property type="molecule type" value="Genomic_DNA"/>
</dbReference>
<dbReference type="InterPro" id="IPR013881">
    <property type="entry name" value="Pre-mRNA_splic_Prp3_dom"/>
</dbReference>
<dbReference type="OrthoDB" id="10264544at2759"/>
<proteinExistence type="predicted"/>
<feature type="compositionally biased region" description="Acidic residues" evidence="5">
    <location>
        <begin position="332"/>
        <end position="344"/>
    </location>
</feature>
<feature type="domain" description="Pre-mRNA-splicing factor 3" evidence="7">
    <location>
        <begin position="23"/>
        <end position="239"/>
    </location>
</feature>
<feature type="domain" description="Small nuclear ribonucleoprotein Prp3 C-terminal" evidence="6">
    <location>
        <begin position="263"/>
        <end position="407"/>
    </location>
</feature>
<dbReference type="Pfam" id="PF08572">
    <property type="entry name" value="PRP3"/>
    <property type="match status" value="1"/>
</dbReference>
<dbReference type="STRING" id="1344416.A0A139A292"/>
<evidence type="ECO:0000256" key="3">
    <source>
        <dbReference type="ARBA" id="ARBA00023187"/>
    </source>
</evidence>
<accession>A0A139A292</accession>
<evidence type="ECO:0000256" key="1">
    <source>
        <dbReference type="ARBA" id="ARBA00004123"/>
    </source>
</evidence>
<evidence type="ECO:0000259" key="6">
    <source>
        <dbReference type="Pfam" id="PF06544"/>
    </source>
</evidence>